<evidence type="ECO:0000313" key="2">
    <source>
        <dbReference type="Proteomes" id="UP001155144"/>
    </source>
</evidence>
<dbReference type="Gene3D" id="3.40.50.300">
    <property type="entry name" value="P-loop containing nucleotide triphosphate hydrolases"/>
    <property type="match status" value="1"/>
</dbReference>
<evidence type="ECO:0008006" key="3">
    <source>
        <dbReference type="Google" id="ProtNLM"/>
    </source>
</evidence>
<evidence type="ECO:0000313" key="1">
    <source>
        <dbReference type="EMBL" id="MCS4122731.1"/>
    </source>
</evidence>
<dbReference type="AlphaFoldDB" id="A0A9X2V8A8"/>
<reference evidence="1" key="1">
    <citation type="submission" date="2022-08" db="EMBL/GenBank/DDBJ databases">
        <title>Genomic Encyclopedia of Type Strains, Phase V (KMG-V): Genome sequencing to study the core and pangenomes of soil and plant-associated prokaryotes.</title>
        <authorList>
            <person name="Whitman W."/>
        </authorList>
    </citation>
    <scope>NUCLEOTIDE SEQUENCE</scope>
    <source>
        <strain evidence="1">SP3026</strain>
    </source>
</reference>
<dbReference type="EMBL" id="JANUBL010000009">
    <property type="protein sequence ID" value="MCS4122731.1"/>
    <property type="molecule type" value="Genomic_DNA"/>
</dbReference>
<dbReference type="Pfam" id="PF13469">
    <property type="entry name" value="Sulfotransfer_3"/>
    <property type="match status" value="1"/>
</dbReference>
<organism evidence="1 2">
    <name type="scientific">Salinibacter ruber</name>
    <dbReference type="NCBI Taxonomy" id="146919"/>
    <lineage>
        <taxon>Bacteria</taxon>
        <taxon>Pseudomonadati</taxon>
        <taxon>Rhodothermota</taxon>
        <taxon>Rhodothermia</taxon>
        <taxon>Rhodothermales</taxon>
        <taxon>Salinibacteraceae</taxon>
        <taxon>Salinibacter</taxon>
    </lineage>
</organism>
<proteinExistence type="predicted"/>
<name>A0A9X2V8A8_9BACT</name>
<protein>
    <recommendedName>
        <fullName evidence="3">Sulfotransferase domain-containing protein</fullName>
    </recommendedName>
</protein>
<dbReference type="InterPro" id="IPR027417">
    <property type="entry name" value="P-loop_NTPase"/>
</dbReference>
<accession>A0A9X2V8A8</accession>
<gene>
    <name evidence="1" type="ORF">GGP45_003098</name>
</gene>
<dbReference type="Proteomes" id="UP001155144">
    <property type="component" value="Unassembled WGS sequence"/>
</dbReference>
<dbReference type="RefSeq" id="WP_259040438.1">
    <property type="nucleotide sequence ID" value="NZ_JANUBL010000009.1"/>
</dbReference>
<dbReference type="SUPFAM" id="SSF52540">
    <property type="entry name" value="P-loop containing nucleoside triphosphate hydrolases"/>
    <property type="match status" value="1"/>
</dbReference>
<sequence length="319" mass="36245">MMNASSIRAIGNRLLDMYGRLRARRYDARDAIVVACTGRGGSTWLAQIITSLPRHHLRWEQLHWRTNPKCQEYGFGEPTYLTSEIAIKEQEKYVHQILSGQTFSSAIHTKKYFRPLKLLTVRSYVAKLVTANMMLPWLVETFGVRAVFMIRHPCAVVKSQLKHGAWDEVGKSFCEHPALFEAYPHLGSLFEEVERQEEVLAFNWAVQNFVPLALPQPVPWVTTTYETLVGDGMEEARRIFDALGEEVPHRAGKQFHTPSVTTVDSSNVAQGENPLTGWREYLSNRQVNRILSVTHEAALCFYTEALRPEASPSSLEVSV</sequence>
<comment type="caution">
    <text evidence="1">The sequence shown here is derived from an EMBL/GenBank/DDBJ whole genome shotgun (WGS) entry which is preliminary data.</text>
</comment>